<reference evidence="6 7" key="1">
    <citation type="submission" date="2017-07" db="EMBL/GenBank/DDBJ databases">
        <authorList>
            <person name="Sun Z.S."/>
            <person name="Albrecht U."/>
            <person name="Echele G."/>
            <person name="Lee C.C."/>
        </authorList>
    </citation>
    <scope>NUCLEOTIDE SEQUENCE [LARGE SCALE GENOMIC DNA]</scope>
    <source>
        <strain evidence="7">type strain: KCTC 22618</strain>
    </source>
</reference>
<keyword evidence="4" id="KW-0472">Membrane</keyword>
<dbReference type="KEGG" id="tje:TJEJU_2126"/>
<dbReference type="GO" id="GO:0005737">
    <property type="term" value="C:cytoplasm"/>
    <property type="evidence" value="ECO:0007669"/>
    <property type="project" value="TreeGrafter"/>
</dbReference>
<dbReference type="GO" id="GO:0019243">
    <property type="term" value="P:methylglyoxal catabolic process to D-lactate via S-lactoyl-glutathione"/>
    <property type="evidence" value="ECO:0007669"/>
    <property type="project" value="TreeGrafter"/>
</dbReference>
<feature type="transmembrane region" description="Helical" evidence="4">
    <location>
        <begin position="7"/>
        <end position="29"/>
    </location>
</feature>
<dbReference type="OrthoDB" id="9792284at2"/>
<proteinExistence type="inferred from homology"/>
<dbReference type="EMBL" id="LT899436">
    <property type="protein sequence ID" value="SNR15821.1"/>
    <property type="molecule type" value="Genomic_DNA"/>
</dbReference>
<dbReference type="InterPro" id="IPR002818">
    <property type="entry name" value="DJ-1/PfpI"/>
</dbReference>
<dbReference type="InterPro" id="IPR050325">
    <property type="entry name" value="Prot/Nucl_acid_deglycase"/>
</dbReference>
<dbReference type="SUPFAM" id="SSF52317">
    <property type="entry name" value="Class I glutamine amidotransferase-like"/>
    <property type="match status" value="1"/>
</dbReference>
<keyword evidence="2" id="KW-0456">Lyase</keyword>
<feature type="domain" description="DJ-1/PfpI" evidence="5">
    <location>
        <begin position="80"/>
        <end position="280"/>
    </location>
</feature>
<keyword evidence="4" id="KW-1133">Transmembrane helix</keyword>
<dbReference type="AlphaFoldDB" id="A0A238U9F8"/>
<sequence length="369" mass="41868">MLKKYRFLKYTLVTIVSLVLIVVCFGFWFKSLIPPKDLSLENTTTQDISYLSEHKVSTRGKILAVVTSTAVMGTSNKKTGYELTELARSYYVFQANGFEVFVASPKGGKAPVVIDEEDMGIYDYAFLNDQKAQSKVKNTLRLSTIDFTKYDAVFFVGGKGAMFDFPNHPKIIDMVQDYYENDKVIGAVCHGPAALINVRLNNGSPLLKDKNITSFTNDEELFLIPDAKKIFPFLLEEKIRAQGAKFNQNRKYLEKVCHDNNIITGQNPWSTWKVAETMVKQLGYTPKEREITDEENAVAILSIYKSKGKKIAKEKIKKMIVQENKPISRLLIAKHSVLAMMEGKVTDFFELISLVSHIKNQEKRSNKNN</sequence>
<accession>A0A238U9F8</accession>
<evidence type="ECO:0000256" key="4">
    <source>
        <dbReference type="SAM" id="Phobius"/>
    </source>
</evidence>
<evidence type="ECO:0000256" key="2">
    <source>
        <dbReference type="ARBA" id="ARBA00023239"/>
    </source>
</evidence>
<protein>
    <recommendedName>
        <fullName evidence="5">DJ-1/PfpI domain-containing protein</fullName>
    </recommendedName>
</protein>
<dbReference type="RefSeq" id="WP_095071894.1">
    <property type="nucleotide sequence ID" value="NZ_LT899436.1"/>
</dbReference>
<comment type="similarity">
    <text evidence="3">Belongs to the peptidase C56 family. HSP31-like subfamily.</text>
</comment>
<dbReference type="PANTHER" id="PTHR48094">
    <property type="entry name" value="PROTEIN/NUCLEIC ACID DEGLYCASE DJ-1-RELATED"/>
    <property type="match status" value="1"/>
</dbReference>
<evidence type="ECO:0000313" key="6">
    <source>
        <dbReference type="EMBL" id="SNR15821.1"/>
    </source>
</evidence>
<keyword evidence="4" id="KW-0812">Transmembrane</keyword>
<dbReference type="PANTHER" id="PTHR48094:SF11">
    <property type="entry name" value="GLUTATHIONE-INDEPENDENT GLYOXALASE HSP31-RELATED"/>
    <property type="match status" value="1"/>
</dbReference>
<dbReference type="InterPro" id="IPR029062">
    <property type="entry name" value="Class_I_gatase-like"/>
</dbReference>
<evidence type="ECO:0000313" key="7">
    <source>
        <dbReference type="Proteomes" id="UP000215214"/>
    </source>
</evidence>
<keyword evidence="7" id="KW-1185">Reference proteome</keyword>
<gene>
    <name evidence="6" type="ORF">TJEJU_2126</name>
</gene>
<evidence type="ECO:0000256" key="1">
    <source>
        <dbReference type="ARBA" id="ARBA00023016"/>
    </source>
</evidence>
<dbReference type="GO" id="GO:0019172">
    <property type="term" value="F:glyoxalase III activity"/>
    <property type="evidence" value="ECO:0007669"/>
    <property type="project" value="TreeGrafter"/>
</dbReference>
<evidence type="ECO:0000256" key="3">
    <source>
        <dbReference type="ARBA" id="ARBA00038493"/>
    </source>
</evidence>
<organism evidence="6 7">
    <name type="scientific">Tenacibaculum jejuense</name>
    <dbReference type="NCBI Taxonomy" id="584609"/>
    <lineage>
        <taxon>Bacteria</taxon>
        <taxon>Pseudomonadati</taxon>
        <taxon>Bacteroidota</taxon>
        <taxon>Flavobacteriia</taxon>
        <taxon>Flavobacteriales</taxon>
        <taxon>Flavobacteriaceae</taxon>
        <taxon>Tenacibaculum</taxon>
    </lineage>
</organism>
<evidence type="ECO:0000259" key="5">
    <source>
        <dbReference type="Pfam" id="PF01965"/>
    </source>
</evidence>
<name>A0A238U9F8_9FLAO</name>
<dbReference type="Pfam" id="PF01965">
    <property type="entry name" value="DJ-1_PfpI"/>
    <property type="match status" value="1"/>
</dbReference>
<dbReference type="Gene3D" id="3.40.50.880">
    <property type="match status" value="1"/>
</dbReference>
<dbReference type="CDD" id="cd03141">
    <property type="entry name" value="GATase1_Hsp31_like"/>
    <property type="match status" value="1"/>
</dbReference>
<keyword evidence="1" id="KW-0346">Stress response</keyword>
<dbReference type="Proteomes" id="UP000215214">
    <property type="component" value="Chromosome TJEJU"/>
</dbReference>